<evidence type="ECO:0000259" key="2">
    <source>
        <dbReference type="PROSITE" id="PS50041"/>
    </source>
</evidence>
<dbReference type="EMBL" id="KP307152">
    <property type="protein sequence ID" value="ALF45199.1"/>
    <property type="molecule type" value="mRNA"/>
</dbReference>
<dbReference type="InterPro" id="IPR016186">
    <property type="entry name" value="C-type_lectin-like/link_sf"/>
</dbReference>
<dbReference type="InterPro" id="IPR001304">
    <property type="entry name" value="C-type_lectin-like"/>
</dbReference>
<dbReference type="GO" id="GO:0005886">
    <property type="term" value="C:plasma membrane"/>
    <property type="evidence" value="ECO:0007669"/>
    <property type="project" value="InterPro"/>
</dbReference>
<feature type="coiled-coil region" evidence="1">
    <location>
        <begin position="1"/>
        <end position="32"/>
    </location>
</feature>
<dbReference type="PANTHER" id="PTHR15028:SF6">
    <property type="entry name" value="B-CELL DIFFERENTIATION ANTIGEN CD72"/>
    <property type="match status" value="1"/>
</dbReference>
<dbReference type="PROSITE" id="PS50041">
    <property type="entry name" value="C_TYPE_LECTIN_2"/>
    <property type="match status" value="1"/>
</dbReference>
<dbReference type="SUPFAM" id="SSF56436">
    <property type="entry name" value="C-type lectin-like"/>
    <property type="match status" value="1"/>
</dbReference>
<evidence type="ECO:0000313" key="3">
    <source>
        <dbReference type="EMBL" id="ALF45199.1"/>
    </source>
</evidence>
<sequence length="184" mass="21340">MQEKQEQVEGKLQEIQEKQEHIEGKLQEMQEKLQHVDINLQVPCPVPYTDVGGKCLYFHTATNDTWLNKETLCIGLDGHLLKIDDANLFYDIVNHVKAKEPDTTYFWIGGSDAATEGDWRWTDYTKVKMGTPFWGTYSMKTPQLQEPQGGTRENCICLNKNLMFYFHDYSCNYEFAGICEHNES</sequence>
<feature type="domain" description="C-type lectin" evidence="2">
    <location>
        <begin position="51"/>
        <end position="180"/>
    </location>
</feature>
<dbReference type="Gene3D" id="3.10.100.10">
    <property type="entry name" value="Mannose-Binding Protein A, subunit A"/>
    <property type="match status" value="1"/>
</dbReference>
<accession>A0A0N9EJM7</accession>
<dbReference type="AlphaFoldDB" id="A0A0N9EJM7"/>
<dbReference type="PANTHER" id="PTHR15028">
    <property type="entry name" value="CD72-RELATED"/>
    <property type="match status" value="1"/>
</dbReference>
<reference evidence="3" key="1">
    <citation type="journal article" date="2015" name="Fish Shellfish Immunol.">
        <title>Isolation and characterization of two novel C-type lectins from the oriental river prawn, Macrobrachium nipponense.</title>
        <authorList>
            <person name="Xiu Y."/>
            <person name="Hou L."/>
            <person name="Liu X."/>
            <person name="Wang Y."/>
            <person name="Gu W."/>
            <person name="Meng Q."/>
            <person name="Wang W."/>
        </authorList>
    </citation>
    <scope>NUCLEOTIDE SEQUENCE</scope>
</reference>
<proteinExistence type="evidence at transcript level"/>
<dbReference type="InterPro" id="IPR039689">
    <property type="entry name" value="CD72"/>
</dbReference>
<keyword evidence="1" id="KW-0175">Coiled coil</keyword>
<dbReference type="GO" id="GO:0004888">
    <property type="term" value="F:transmembrane signaling receptor activity"/>
    <property type="evidence" value="ECO:0007669"/>
    <property type="project" value="InterPro"/>
</dbReference>
<dbReference type="Pfam" id="PF00059">
    <property type="entry name" value="Lectin_C"/>
    <property type="match status" value="1"/>
</dbReference>
<evidence type="ECO:0000256" key="1">
    <source>
        <dbReference type="SAM" id="Coils"/>
    </source>
</evidence>
<name>A0A0N9EJM7_MACNP</name>
<dbReference type="InterPro" id="IPR016187">
    <property type="entry name" value="CTDL_fold"/>
</dbReference>
<organism evidence="3">
    <name type="scientific">Macrobrachium nipponense</name>
    <name type="common">Oriental river shrimp</name>
    <name type="synonym">Palaemon nipponensis</name>
    <dbReference type="NCBI Taxonomy" id="159736"/>
    <lineage>
        <taxon>Eukaryota</taxon>
        <taxon>Metazoa</taxon>
        <taxon>Ecdysozoa</taxon>
        <taxon>Arthropoda</taxon>
        <taxon>Crustacea</taxon>
        <taxon>Multicrustacea</taxon>
        <taxon>Malacostraca</taxon>
        <taxon>Eumalacostraca</taxon>
        <taxon>Eucarida</taxon>
        <taxon>Decapoda</taxon>
        <taxon>Pleocyemata</taxon>
        <taxon>Caridea</taxon>
        <taxon>Palaemonoidea</taxon>
        <taxon>Palaemonidae</taxon>
        <taxon>Macrobrachium</taxon>
    </lineage>
</organism>
<protein>
    <submittedName>
        <fullName evidence="3">CTLDcp3</fullName>
    </submittedName>
</protein>
<dbReference type="SMART" id="SM00034">
    <property type="entry name" value="CLECT"/>
    <property type="match status" value="1"/>
</dbReference>
<dbReference type="CDD" id="cd00037">
    <property type="entry name" value="CLECT"/>
    <property type="match status" value="1"/>
</dbReference>